<accession>A0A5B8VEY1</accession>
<keyword evidence="2" id="KW-1185">Reference proteome</keyword>
<reference evidence="1 2" key="1">
    <citation type="journal article" date="2016" name="Int. J. Syst. Evol. Microbiol.">
        <title>Panacibacter ginsenosidivorans gen. nov., sp. nov., with ginsenoside converting activity isolated from soil of a ginseng field.</title>
        <authorList>
            <person name="Siddiqi M.Z."/>
            <person name="Muhammad Shafi S."/>
            <person name="Choi K.D."/>
            <person name="Im W.T."/>
        </authorList>
    </citation>
    <scope>NUCLEOTIDE SEQUENCE [LARGE SCALE GENOMIC DNA]</scope>
    <source>
        <strain evidence="1 2">Gsoil1550</strain>
    </source>
</reference>
<dbReference type="RefSeq" id="WP_147192511.1">
    <property type="nucleotide sequence ID" value="NZ_CP042435.1"/>
</dbReference>
<dbReference type="Gene3D" id="1.10.606.20">
    <property type="match status" value="1"/>
</dbReference>
<dbReference type="KEGG" id="pgin:FRZ67_20875"/>
<organism evidence="1 2">
    <name type="scientific">Panacibacter ginsenosidivorans</name>
    <dbReference type="NCBI Taxonomy" id="1813871"/>
    <lineage>
        <taxon>Bacteria</taxon>
        <taxon>Pseudomonadati</taxon>
        <taxon>Bacteroidota</taxon>
        <taxon>Chitinophagia</taxon>
        <taxon>Chitinophagales</taxon>
        <taxon>Chitinophagaceae</taxon>
        <taxon>Panacibacter</taxon>
    </lineage>
</organism>
<proteinExistence type="predicted"/>
<evidence type="ECO:0000313" key="2">
    <source>
        <dbReference type="Proteomes" id="UP000321533"/>
    </source>
</evidence>
<dbReference type="Proteomes" id="UP000321533">
    <property type="component" value="Chromosome"/>
</dbReference>
<name>A0A5B8VEY1_9BACT</name>
<sequence length="120" mass="13315">MPAMPSTDNSKKYNWEVSANSTMADLTRKFFIGISTADSTSIDSLENAYNQKYNTSSDIFLRSQSFGKGIADAIYSWRLTDDINFTNTGYIPPSFPGAWIPTPPSYLNPPVLPYLGNART</sequence>
<evidence type="ECO:0000313" key="1">
    <source>
        <dbReference type="EMBL" id="QEC69635.1"/>
    </source>
</evidence>
<gene>
    <name evidence="1" type="ORF">FRZ67_20875</name>
</gene>
<dbReference type="EMBL" id="CP042435">
    <property type="protein sequence ID" value="QEC69635.1"/>
    <property type="molecule type" value="Genomic_DNA"/>
</dbReference>
<dbReference type="AlphaFoldDB" id="A0A5B8VEY1"/>
<protein>
    <submittedName>
        <fullName evidence="1">Uncharacterized protein</fullName>
    </submittedName>
</protein>